<dbReference type="OrthoDB" id="2360475at2"/>
<evidence type="ECO:0000256" key="5">
    <source>
        <dbReference type="ARBA" id="ARBA00022989"/>
    </source>
</evidence>
<protein>
    <submittedName>
        <fullName evidence="10">Capsular polysaccharide biosynthesis protein</fullName>
    </submittedName>
</protein>
<name>A0A2S6G1S8_9CLOT</name>
<dbReference type="Proteomes" id="UP000239863">
    <property type="component" value="Unassembled WGS sequence"/>
</dbReference>
<dbReference type="PANTHER" id="PTHR32309">
    <property type="entry name" value="TYROSINE-PROTEIN KINASE"/>
    <property type="match status" value="1"/>
</dbReference>
<evidence type="ECO:0000256" key="4">
    <source>
        <dbReference type="ARBA" id="ARBA00022692"/>
    </source>
</evidence>
<feature type="domain" description="Tyrosine-protein kinase G-rich" evidence="9">
    <location>
        <begin position="141"/>
        <end position="191"/>
    </location>
</feature>
<dbReference type="GO" id="GO:0005886">
    <property type="term" value="C:plasma membrane"/>
    <property type="evidence" value="ECO:0007669"/>
    <property type="project" value="UniProtKB-SubCell"/>
</dbReference>
<keyword evidence="5 7" id="KW-1133">Transmembrane helix</keyword>
<dbReference type="InterPro" id="IPR003856">
    <property type="entry name" value="LPS_length_determ_N"/>
</dbReference>
<evidence type="ECO:0000256" key="2">
    <source>
        <dbReference type="ARBA" id="ARBA00006683"/>
    </source>
</evidence>
<accession>A0A2S6G1S8</accession>
<comment type="subcellular location">
    <subcellularLocation>
        <location evidence="1">Cell membrane</location>
        <topology evidence="1">Multi-pass membrane protein</topology>
    </subcellularLocation>
</comment>
<gene>
    <name evidence="10" type="ORF">BD821_101390</name>
</gene>
<keyword evidence="4 7" id="KW-0812">Transmembrane</keyword>
<comment type="similarity">
    <text evidence="2">Belongs to the CpsC/CapA family.</text>
</comment>
<keyword evidence="3" id="KW-1003">Cell membrane</keyword>
<evidence type="ECO:0000313" key="11">
    <source>
        <dbReference type="Proteomes" id="UP000239863"/>
    </source>
</evidence>
<keyword evidence="6 7" id="KW-0472">Membrane</keyword>
<evidence type="ECO:0000256" key="1">
    <source>
        <dbReference type="ARBA" id="ARBA00004651"/>
    </source>
</evidence>
<dbReference type="AlphaFoldDB" id="A0A2S6G1S8"/>
<feature type="transmembrane region" description="Helical" evidence="7">
    <location>
        <begin position="170"/>
        <end position="192"/>
    </location>
</feature>
<evidence type="ECO:0000259" key="9">
    <source>
        <dbReference type="Pfam" id="PF13807"/>
    </source>
</evidence>
<dbReference type="EMBL" id="PTIS01000001">
    <property type="protein sequence ID" value="PPK49725.1"/>
    <property type="molecule type" value="Genomic_DNA"/>
</dbReference>
<feature type="domain" description="Polysaccharide chain length determinant N-terminal" evidence="8">
    <location>
        <begin position="2"/>
        <end position="93"/>
    </location>
</feature>
<dbReference type="InterPro" id="IPR032807">
    <property type="entry name" value="GNVR"/>
</dbReference>
<dbReference type="InterPro" id="IPR050445">
    <property type="entry name" value="Bact_polysacc_biosynth/exp"/>
</dbReference>
<evidence type="ECO:0000259" key="8">
    <source>
        <dbReference type="Pfam" id="PF02706"/>
    </source>
</evidence>
<comment type="caution">
    <text evidence="10">The sequence shown here is derived from an EMBL/GenBank/DDBJ whole genome shotgun (WGS) entry which is preliminary data.</text>
</comment>
<dbReference type="PANTHER" id="PTHR32309:SF13">
    <property type="entry name" value="FERRIC ENTEROBACTIN TRANSPORT PROTEIN FEPE"/>
    <property type="match status" value="1"/>
</dbReference>
<proteinExistence type="inferred from homology"/>
<evidence type="ECO:0000313" key="10">
    <source>
        <dbReference type="EMBL" id="PPK49725.1"/>
    </source>
</evidence>
<dbReference type="GO" id="GO:0004713">
    <property type="term" value="F:protein tyrosine kinase activity"/>
    <property type="evidence" value="ECO:0007669"/>
    <property type="project" value="TreeGrafter"/>
</dbReference>
<dbReference type="Pfam" id="PF13807">
    <property type="entry name" value="GNVR"/>
    <property type="match status" value="1"/>
</dbReference>
<dbReference type="RefSeq" id="WP_104409045.1">
    <property type="nucleotide sequence ID" value="NZ_PTIS01000001.1"/>
</dbReference>
<feature type="transmembrane region" description="Helical" evidence="7">
    <location>
        <begin position="16"/>
        <end position="36"/>
    </location>
</feature>
<dbReference type="Pfam" id="PF02706">
    <property type="entry name" value="Wzz"/>
    <property type="match status" value="1"/>
</dbReference>
<evidence type="ECO:0000256" key="3">
    <source>
        <dbReference type="ARBA" id="ARBA00022475"/>
    </source>
</evidence>
<evidence type="ECO:0000256" key="6">
    <source>
        <dbReference type="ARBA" id="ARBA00023136"/>
    </source>
</evidence>
<sequence length="224" mass="25122">MELKEYFFIIKKRIKIIIGITLLATILSAVISIFIIKPTYKSDISVIIGKSEVSESQNQNQNYNDVIMYQKMVKTYSEFAKSRTVSEDVIEKLKLEVTPSELLSIITVAPKGDTEFLTITVKAKDPEEARKIANQIALSLKSVSKEAKKADNVQLLDEASLPSSKDSPKIFLNIIIALFLGVMVSIGLVFIIEYLDNTVKTQQDIEKLLEIPVIGIIPLTEEER</sequence>
<reference evidence="10 11" key="1">
    <citation type="submission" date="2018-02" db="EMBL/GenBank/DDBJ databases">
        <title>Genomic Encyclopedia of Archaeal and Bacterial Type Strains, Phase II (KMG-II): from individual species to whole genera.</title>
        <authorList>
            <person name="Goeker M."/>
        </authorList>
    </citation>
    <scope>NUCLEOTIDE SEQUENCE [LARGE SCALE GENOMIC DNA]</scope>
    <source>
        <strain evidence="10 11">DSM 15099</strain>
    </source>
</reference>
<evidence type="ECO:0000256" key="7">
    <source>
        <dbReference type="SAM" id="Phobius"/>
    </source>
</evidence>
<organism evidence="10 11">
    <name type="scientific">Clostridium algidicarnis DSM 15099</name>
    <dbReference type="NCBI Taxonomy" id="1121295"/>
    <lineage>
        <taxon>Bacteria</taxon>
        <taxon>Bacillati</taxon>
        <taxon>Bacillota</taxon>
        <taxon>Clostridia</taxon>
        <taxon>Eubacteriales</taxon>
        <taxon>Clostridiaceae</taxon>
        <taxon>Clostridium</taxon>
    </lineage>
</organism>